<gene>
    <name evidence="2" type="ORF">ACFFSY_20530</name>
</gene>
<organism evidence="2 3">
    <name type="scientific">Paenibacillus aurantiacus</name>
    <dbReference type="NCBI Taxonomy" id="1936118"/>
    <lineage>
        <taxon>Bacteria</taxon>
        <taxon>Bacillati</taxon>
        <taxon>Bacillota</taxon>
        <taxon>Bacilli</taxon>
        <taxon>Bacillales</taxon>
        <taxon>Paenibacillaceae</taxon>
        <taxon>Paenibacillus</taxon>
    </lineage>
</organism>
<keyword evidence="3" id="KW-1185">Reference proteome</keyword>
<evidence type="ECO:0000313" key="3">
    <source>
        <dbReference type="Proteomes" id="UP001589747"/>
    </source>
</evidence>
<dbReference type="InterPro" id="IPR001584">
    <property type="entry name" value="Integrase_cat-core"/>
</dbReference>
<protein>
    <submittedName>
        <fullName evidence="2">IS3 family transposase</fullName>
    </submittedName>
</protein>
<comment type="caution">
    <text evidence="2">The sequence shown here is derived from an EMBL/GenBank/DDBJ whole genome shotgun (WGS) entry which is preliminary data.</text>
</comment>
<dbReference type="EMBL" id="JBHMDO010000033">
    <property type="protein sequence ID" value="MFB9328323.1"/>
    <property type="molecule type" value="Genomic_DNA"/>
</dbReference>
<dbReference type="Proteomes" id="UP001589747">
    <property type="component" value="Unassembled WGS sequence"/>
</dbReference>
<accession>A0ABV5KVT3</accession>
<name>A0ABV5KVT3_9BACL</name>
<dbReference type="Pfam" id="PF13333">
    <property type="entry name" value="rve_2"/>
    <property type="match status" value="1"/>
</dbReference>
<feature type="domain" description="Integrase catalytic" evidence="1">
    <location>
        <begin position="3"/>
        <end position="41"/>
    </location>
</feature>
<evidence type="ECO:0000313" key="2">
    <source>
        <dbReference type="EMBL" id="MFB9328323.1"/>
    </source>
</evidence>
<reference evidence="2 3" key="1">
    <citation type="submission" date="2024-09" db="EMBL/GenBank/DDBJ databases">
        <authorList>
            <person name="Sun Q."/>
            <person name="Mori K."/>
        </authorList>
    </citation>
    <scope>NUCLEOTIDE SEQUENCE [LARGE SCALE GENOMIC DNA]</scope>
    <source>
        <strain evidence="2 3">TISTR 2452</strain>
    </source>
</reference>
<sequence length="43" mass="5248">MHTHRTYEELEQDIKAYIQFYNYKRLQAKRNGLGPMEFRTKAA</sequence>
<evidence type="ECO:0000259" key="1">
    <source>
        <dbReference type="Pfam" id="PF13333"/>
    </source>
</evidence>
<proteinExistence type="predicted"/>
<dbReference type="RefSeq" id="WP_377497503.1">
    <property type="nucleotide sequence ID" value="NZ_JBHMDO010000033.1"/>
</dbReference>